<evidence type="ECO:0000313" key="14">
    <source>
        <dbReference type="EMBL" id="MEX4010613.1"/>
    </source>
</evidence>
<evidence type="ECO:0000256" key="5">
    <source>
        <dbReference type="ARBA" id="ARBA00022862"/>
    </source>
</evidence>
<dbReference type="InterPro" id="IPR000866">
    <property type="entry name" value="AhpC/TSA"/>
</dbReference>
<evidence type="ECO:0000256" key="2">
    <source>
        <dbReference type="ARBA" id="ARBA00011245"/>
    </source>
</evidence>
<dbReference type="InterPro" id="IPR013766">
    <property type="entry name" value="Thioredoxin_domain"/>
</dbReference>
<keyword evidence="15" id="KW-1185">Reference proteome</keyword>
<dbReference type="PANTHER" id="PTHR42801:SF4">
    <property type="entry name" value="AHPC_TSA FAMILY PROTEIN"/>
    <property type="match status" value="1"/>
</dbReference>
<comment type="subunit">
    <text evidence="2">Monomer.</text>
</comment>
<dbReference type="SUPFAM" id="SSF52833">
    <property type="entry name" value="Thioredoxin-like"/>
    <property type="match status" value="1"/>
</dbReference>
<evidence type="ECO:0000256" key="9">
    <source>
        <dbReference type="ARBA" id="ARBA00032824"/>
    </source>
</evidence>
<dbReference type="Proteomes" id="UP001559025">
    <property type="component" value="Unassembled WGS sequence"/>
</dbReference>
<feature type="domain" description="Thioredoxin" evidence="13">
    <location>
        <begin position="4"/>
        <end position="157"/>
    </location>
</feature>
<keyword evidence="8" id="KW-0676">Redox-active center</keyword>
<dbReference type="EC" id="1.11.1.24" evidence="3"/>
<comment type="catalytic activity">
    <reaction evidence="12">
        <text>a hydroperoxide + [thioredoxin]-dithiol = an alcohol + [thioredoxin]-disulfide + H2O</text>
        <dbReference type="Rhea" id="RHEA:62620"/>
        <dbReference type="Rhea" id="RHEA-COMP:10698"/>
        <dbReference type="Rhea" id="RHEA-COMP:10700"/>
        <dbReference type="ChEBI" id="CHEBI:15377"/>
        <dbReference type="ChEBI" id="CHEBI:29950"/>
        <dbReference type="ChEBI" id="CHEBI:30879"/>
        <dbReference type="ChEBI" id="CHEBI:35924"/>
        <dbReference type="ChEBI" id="CHEBI:50058"/>
        <dbReference type="EC" id="1.11.1.24"/>
    </reaction>
</comment>
<evidence type="ECO:0000256" key="11">
    <source>
        <dbReference type="ARBA" id="ARBA00042639"/>
    </source>
</evidence>
<evidence type="ECO:0000313" key="15">
    <source>
        <dbReference type="Proteomes" id="UP001559025"/>
    </source>
</evidence>
<evidence type="ECO:0000256" key="6">
    <source>
        <dbReference type="ARBA" id="ARBA00023002"/>
    </source>
</evidence>
<comment type="similarity">
    <text evidence="10">Belongs to the peroxiredoxin family. BCP/PrxQ subfamily.</text>
</comment>
<dbReference type="PIRSF" id="PIRSF000239">
    <property type="entry name" value="AHPC"/>
    <property type="match status" value="1"/>
</dbReference>
<evidence type="ECO:0000256" key="1">
    <source>
        <dbReference type="ARBA" id="ARBA00003330"/>
    </source>
</evidence>
<evidence type="ECO:0000256" key="4">
    <source>
        <dbReference type="ARBA" id="ARBA00022559"/>
    </source>
</evidence>
<dbReference type="Gene3D" id="3.40.30.10">
    <property type="entry name" value="Glutaredoxin"/>
    <property type="match status" value="1"/>
</dbReference>
<sequence length="157" mass="17248">MTNIKVGDPAPNFDLPGDGGTRVSLAAHRGDIVVLFFYPKDDTTACTTEAIDFSGLKPQFDALGVALIGISPDSAKKHDKFKAKHALTVTLAADEERTALEAYGVWVEKSMYGRKYMGVERTTLLIDREGRIARIWNKVKVRDHASEVLQAARELAT</sequence>
<dbReference type="CDD" id="cd03017">
    <property type="entry name" value="PRX_BCP"/>
    <property type="match status" value="1"/>
</dbReference>
<evidence type="ECO:0000256" key="3">
    <source>
        <dbReference type="ARBA" id="ARBA00013017"/>
    </source>
</evidence>
<dbReference type="EMBL" id="JAZHFV010000018">
    <property type="protein sequence ID" value="MEX4010613.1"/>
    <property type="molecule type" value="Genomic_DNA"/>
</dbReference>
<dbReference type="RefSeq" id="WP_368805281.1">
    <property type="nucleotide sequence ID" value="NZ_JAZHFV010000018.1"/>
</dbReference>
<dbReference type="InterPro" id="IPR036249">
    <property type="entry name" value="Thioredoxin-like_sf"/>
</dbReference>
<dbReference type="PANTHER" id="PTHR42801">
    <property type="entry name" value="THIOREDOXIN-DEPENDENT PEROXIDE REDUCTASE"/>
    <property type="match status" value="1"/>
</dbReference>
<protein>
    <recommendedName>
        <fullName evidence="3">thioredoxin-dependent peroxiredoxin</fullName>
        <ecNumber evidence="3">1.11.1.24</ecNumber>
    </recommendedName>
    <alternativeName>
        <fullName evidence="9">Thioredoxin peroxidase</fullName>
    </alternativeName>
    <alternativeName>
        <fullName evidence="11">Thioredoxin-dependent peroxiredoxin Bcp</fullName>
    </alternativeName>
</protein>
<keyword evidence="4 14" id="KW-0575">Peroxidase</keyword>
<evidence type="ECO:0000256" key="7">
    <source>
        <dbReference type="ARBA" id="ARBA00023157"/>
    </source>
</evidence>
<proteinExistence type="inferred from homology"/>
<dbReference type="PROSITE" id="PS51352">
    <property type="entry name" value="THIOREDOXIN_2"/>
    <property type="match status" value="1"/>
</dbReference>
<evidence type="ECO:0000256" key="10">
    <source>
        <dbReference type="ARBA" id="ARBA00038489"/>
    </source>
</evidence>
<accession>A0ABV3X0Y1</accession>
<dbReference type="GO" id="GO:0140824">
    <property type="term" value="F:thioredoxin-dependent peroxiredoxin activity"/>
    <property type="evidence" value="ECO:0007669"/>
    <property type="project" value="UniProtKB-EC"/>
</dbReference>
<gene>
    <name evidence="14" type="ORF">V1479_25220</name>
</gene>
<evidence type="ECO:0000259" key="13">
    <source>
        <dbReference type="PROSITE" id="PS51352"/>
    </source>
</evidence>
<reference evidence="14 15" key="1">
    <citation type="submission" date="2024-01" db="EMBL/GenBank/DDBJ databases">
        <title>New evidence supports the origin of RcGTA from prophage.</title>
        <authorList>
            <person name="Xu Y."/>
            <person name="Liu B."/>
            <person name="Chen F."/>
        </authorList>
    </citation>
    <scope>NUCLEOTIDE SEQUENCE [LARGE SCALE GENOMIC DNA]</scope>
    <source>
        <strain evidence="14 15">CBW1107-2</strain>
    </source>
</reference>
<organism evidence="14 15">
    <name type="scientific">Neoaquamicrobium sediminum</name>
    <dbReference type="NCBI Taxonomy" id="1849104"/>
    <lineage>
        <taxon>Bacteria</taxon>
        <taxon>Pseudomonadati</taxon>
        <taxon>Pseudomonadota</taxon>
        <taxon>Alphaproteobacteria</taxon>
        <taxon>Hyphomicrobiales</taxon>
        <taxon>Phyllobacteriaceae</taxon>
        <taxon>Neoaquamicrobium</taxon>
    </lineage>
</organism>
<comment type="caution">
    <text evidence="14">The sequence shown here is derived from an EMBL/GenBank/DDBJ whole genome shotgun (WGS) entry which is preliminary data.</text>
</comment>
<evidence type="ECO:0000256" key="8">
    <source>
        <dbReference type="ARBA" id="ARBA00023284"/>
    </source>
</evidence>
<comment type="function">
    <text evidence="1">Thiol-specific peroxidase that catalyzes the reduction of hydrogen peroxide and organic hydroperoxides to water and alcohols, respectively. Plays a role in cell protection against oxidative stress by detoxifying peroxides and as sensor of hydrogen peroxide-mediated signaling events.</text>
</comment>
<keyword evidence="6 14" id="KW-0560">Oxidoreductase</keyword>
<keyword evidence="7" id="KW-1015">Disulfide bond</keyword>
<dbReference type="Pfam" id="PF00578">
    <property type="entry name" value="AhpC-TSA"/>
    <property type="match status" value="1"/>
</dbReference>
<name>A0ABV3X0Y1_9HYPH</name>
<dbReference type="InterPro" id="IPR050924">
    <property type="entry name" value="Peroxiredoxin_BCP/PrxQ"/>
</dbReference>
<evidence type="ECO:0000256" key="12">
    <source>
        <dbReference type="ARBA" id="ARBA00049091"/>
    </source>
</evidence>
<dbReference type="InterPro" id="IPR024706">
    <property type="entry name" value="Peroxiredoxin_AhpC-typ"/>
</dbReference>
<keyword evidence="5" id="KW-0049">Antioxidant</keyword>